<dbReference type="InterPro" id="IPR015424">
    <property type="entry name" value="PyrdxlP-dep_Trfase"/>
</dbReference>
<dbReference type="InterPro" id="IPR004636">
    <property type="entry name" value="AcOrn/SuccOrn_fam"/>
</dbReference>
<dbReference type="RefSeq" id="WP_166160961.1">
    <property type="nucleotide sequence ID" value="NZ_CP049740.1"/>
</dbReference>
<dbReference type="InterPro" id="IPR005814">
    <property type="entry name" value="Aminotrans_3"/>
</dbReference>
<dbReference type="PIRSF" id="PIRSF000521">
    <property type="entry name" value="Transaminase_4ab_Lys_Orn"/>
    <property type="match status" value="1"/>
</dbReference>
<dbReference type="GO" id="GO:0006526">
    <property type="term" value="P:L-arginine biosynthetic process"/>
    <property type="evidence" value="ECO:0007669"/>
    <property type="project" value="UniProtKB-UniRule"/>
</dbReference>
<keyword evidence="2 5" id="KW-0028">Amino-acid biosynthesis</keyword>
<dbReference type="InterPro" id="IPR015421">
    <property type="entry name" value="PyrdxlP-dep_Trfase_major"/>
</dbReference>
<keyword evidence="1 5" id="KW-0032">Aminotransferase</keyword>
<evidence type="ECO:0000256" key="1">
    <source>
        <dbReference type="ARBA" id="ARBA00022576"/>
    </source>
</evidence>
<evidence type="ECO:0000313" key="6">
    <source>
        <dbReference type="EMBL" id="QII81383.1"/>
    </source>
</evidence>
<dbReference type="GO" id="GO:0005737">
    <property type="term" value="C:cytoplasm"/>
    <property type="evidence" value="ECO:0007669"/>
    <property type="project" value="UniProtKB-SubCell"/>
</dbReference>
<evidence type="ECO:0000313" key="7">
    <source>
        <dbReference type="Proteomes" id="UP000501451"/>
    </source>
</evidence>
<comment type="subunit">
    <text evidence="5">Homodimer.</text>
</comment>
<evidence type="ECO:0000256" key="4">
    <source>
        <dbReference type="ARBA" id="ARBA00022898"/>
    </source>
</evidence>
<dbReference type="UniPathway" id="UPA00068">
    <property type="reaction ID" value="UER00109"/>
</dbReference>
<name>A0A6G7K7Z7_9LACT</name>
<dbReference type="EC" id="2.6.1.11" evidence="5"/>
<dbReference type="PANTHER" id="PTHR11986:SF79">
    <property type="entry name" value="ACETYLORNITHINE AMINOTRANSFERASE, MITOCHONDRIAL"/>
    <property type="match status" value="1"/>
</dbReference>
<feature type="binding site" evidence="5">
    <location>
        <position position="145"/>
    </location>
    <ligand>
        <name>N(2)-acetyl-L-ornithine</name>
        <dbReference type="ChEBI" id="CHEBI:57805"/>
    </ligand>
</feature>
<feature type="binding site" evidence="5">
    <location>
        <position position="284"/>
    </location>
    <ligand>
        <name>N(2)-acetyl-L-ornithine</name>
        <dbReference type="ChEBI" id="CHEBI:57805"/>
    </ligand>
</feature>
<dbReference type="SUPFAM" id="SSF53383">
    <property type="entry name" value="PLP-dependent transferases"/>
    <property type="match status" value="1"/>
</dbReference>
<reference evidence="6 7" key="1">
    <citation type="journal article" date="2017" name="Int. J. Syst. Evol. Microbiol.">
        <title>Jeotgalibaca porci sp. nov. and Jeotgalibaca arthritidis sp. nov., isolated from pigs, and emended description of the genus Jeotgalibaca.</title>
        <authorList>
            <person name="Zamora L."/>
            <person name="Perez-Sancho M."/>
            <person name="Dominguez L."/>
            <person name="Fernandez-Garayzabal J.F."/>
            <person name="Vela A.I."/>
        </authorList>
    </citation>
    <scope>NUCLEOTIDE SEQUENCE [LARGE SCALE GENOMIC DNA]</scope>
    <source>
        <strain evidence="6 7">CECT 9157</strain>
    </source>
</reference>
<dbReference type="Gene3D" id="3.90.1150.10">
    <property type="entry name" value="Aspartate Aminotransferase, domain 1"/>
    <property type="match status" value="1"/>
</dbReference>
<dbReference type="GO" id="GO:0003992">
    <property type="term" value="F:N2-acetyl-L-ornithine:2-oxoglutarate 5-aminotransferase activity"/>
    <property type="evidence" value="ECO:0007669"/>
    <property type="project" value="UniProtKB-UniRule"/>
</dbReference>
<comment type="catalytic activity">
    <reaction evidence="5">
        <text>N(2)-acetyl-L-ornithine + 2-oxoglutarate = N-acetyl-L-glutamate 5-semialdehyde + L-glutamate</text>
        <dbReference type="Rhea" id="RHEA:18049"/>
        <dbReference type="ChEBI" id="CHEBI:16810"/>
        <dbReference type="ChEBI" id="CHEBI:29123"/>
        <dbReference type="ChEBI" id="CHEBI:29985"/>
        <dbReference type="ChEBI" id="CHEBI:57805"/>
        <dbReference type="EC" id="2.6.1.11"/>
    </reaction>
</comment>
<dbReference type="KEGG" id="jar:G7057_02090"/>
<dbReference type="PANTHER" id="PTHR11986">
    <property type="entry name" value="AMINOTRANSFERASE CLASS III"/>
    <property type="match status" value="1"/>
</dbReference>
<dbReference type="NCBIfam" id="NF002325">
    <property type="entry name" value="PRK01278.1"/>
    <property type="match status" value="1"/>
</dbReference>
<dbReference type="Gene3D" id="3.40.640.10">
    <property type="entry name" value="Type I PLP-dependent aspartate aminotransferase-like (Major domain)"/>
    <property type="match status" value="1"/>
</dbReference>
<protein>
    <recommendedName>
        <fullName evidence="5">Acetylornithine aminotransferase</fullName>
        <shortName evidence="5">ACOAT</shortName>
        <ecNumber evidence="5">2.6.1.11</ecNumber>
    </recommendedName>
</protein>
<dbReference type="Pfam" id="PF00202">
    <property type="entry name" value="Aminotran_3"/>
    <property type="match status" value="1"/>
</dbReference>
<feature type="binding site" evidence="5">
    <location>
        <begin position="109"/>
        <end position="110"/>
    </location>
    <ligand>
        <name>pyridoxal 5'-phosphate</name>
        <dbReference type="ChEBI" id="CHEBI:597326"/>
    </ligand>
</feature>
<keyword evidence="5" id="KW-0963">Cytoplasm</keyword>
<comment type="miscellaneous">
    <text evidence="5">May also have succinyldiaminopimelate aminotransferase activity, thus carrying out the corresponding step in lysine biosynthesis.</text>
</comment>
<organism evidence="6 7">
    <name type="scientific">Jeotgalibaca arthritidis</name>
    <dbReference type="NCBI Taxonomy" id="1868794"/>
    <lineage>
        <taxon>Bacteria</taxon>
        <taxon>Bacillati</taxon>
        <taxon>Bacillota</taxon>
        <taxon>Bacilli</taxon>
        <taxon>Lactobacillales</taxon>
        <taxon>Carnobacteriaceae</taxon>
        <taxon>Jeotgalibaca</taxon>
    </lineage>
</organism>
<feature type="binding site" evidence="5">
    <location>
        <begin position="227"/>
        <end position="230"/>
    </location>
    <ligand>
        <name>pyridoxal 5'-phosphate</name>
        <dbReference type="ChEBI" id="CHEBI:597326"/>
    </ligand>
</feature>
<dbReference type="AlphaFoldDB" id="A0A6G7K7Z7"/>
<keyword evidence="7" id="KW-1185">Reference proteome</keyword>
<comment type="cofactor">
    <cofactor evidence="5">
        <name>pyridoxal 5'-phosphate</name>
        <dbReference type="ChEBI" id="CHEBI:597326"/>
    </cofactor>
    <text evidence="5">Binds 1 pyridoxal phosphate per subunit.</text>
</comment>
<evidence type="ECO:0000256" key="3">
    <source>
        <dbReference type="ARBA" id="ARBA00022679"/>
    </source>
</evidence>
<dbReference type="EMBL" id="CP049740">
    <property type="protein sequence ID" value="QII81383.1"/>
    <property type="molecule type" value="Genomic_DNA"/>
</dbReference>
<comment type="pathway">
    <text evidence="5">Amino-acid biosynthesis; L-arginine biosynthesis; N(2)-acetyl-L-ornithine from L-glutamate: step 4/4.</text>
</comment>
<dbReference type="PROSITE" id="PS00600">
    <property type="entry name" value="AA_TRANSFER_CLASS_3"/>
    <property type="match status" value="1"/>
</dbReference>
<keyword evidence="3 5" id="KW-0808">Transferase</keyword>
<gene>
    <name evidence="5" type="primary">argD</name>
    <name evidence="6" type="ORF">G7057_02090</name>
</gene>
<feature type="binding site" evidence="5">
    <location>
        <position position="285"/>
    </location>
    <ligand>
        <name>pyridoxal 5'-phosphate</name>
        <dbReference type="ChEBI" id="CHEBI:597326"/>
    </ligand>
</feature>
<comment type="subcellular location">
    <subcellularLocation>
        <location evidence="5">Cytoplasm</location>
    </subcellularLocation>
</comment>
<evidence type="ECO:0000256" key="5">
    <source>
        <dbReference type="HAMAP-Rule" id="MF_01107"/>
    </source>
</evidence>
<dbReference type="HAMAP" id="MF_01107">
    <property type="entry name" value="ArgD_aminotrans_3"/>
    <property type="match status" value="1"/>
</dbReference>
<proteinExistence type="inferred from homology"/>
<dbReference type="NCBIfam" id="TIGR00707">
    <property type="entry name" value="argD"/>
    <property type="match status" value="1"/>
</dbReference>
<evidence type="ECO:0000256" key="2">
    <source>
        <dbReference type="ARBA" id="ARBA00022605"/>
    </source>
</evidence>
<comment type="similarity">
    <text evidence="5">Belongs to the class-III pyridoxal-phosphate-dependent aminotransferase family. ArgD subfamily.</text>
</comment>
<dbReference type="GO" id="GO:0030170">
    <property type="term" value="F:pyridoxal phosphate binding"/>
    <property type="evidence" value="ECO:0007669"/>
    <property type="project" value="InterPro"/>
</dbReference>
<feature type="binding site" evidence="5">
    <location>
        <position position="142"/>
    </location>
    <ligand>
        <name>pyridoxal 5'-phosphate</name>
        <dbReference type="ChEBI" id="CHEBI:597326"/>
    </ligand>
</feature>
<dbReference type="InterPro" id="IPR015422">
    <property type="entry name" value="PyrdxlP-dep_Trfase_small"/>
</dbReference>
<dbReference type="InterPro" id="IPR049704">
    <property type="entry name" value="Aminotrans_3_PPA_site"/>
</dbReference>
<sequence>MKTAIDKQSVIKTADQYLMNTYSRQPIVFVDGFESTLIDSEGKHYTDFLAGIAVTNLGYSNEKVKSAMLQQANTLVHTSNLFHIEPQVALAKLLCDNSFADKAFFSNSGAEANEGAIKLARKRAYLTHGSEKNEIVAMKGSFHGRTLATMNMTDNAHYREGYGPHPSGFVFTPFNDSEALKQVVGQQTAAIILEPIQGEGGVYPATQEFLQTARQLADQYDCALIFDEIQCGMGRSGYMFAYEELAIEPDIITLAKALANGLPIGAILAKGDYATTFQPGSHGTTFGGNPLATAAGKATVEELLKEGFLDTVKEKSHYMKKQLLNLQANQPLIKEVRGKGLLLGLELNSAGATIVQEMLAKGFIINCTQGTILRFIPPLTISYEEIDAMVTALTDLLGELEV</sequence>
<keyword evidence="5" id="KW-0055">Arginine biosynthesis</keyword>
<feature type="modified residue" description="N6-(pyridoxal phosphate)lysine" evidence="5">
    <location>
        <position position="256"/>
    </location>
</feature>
<accession>A0A6G7K7Z7</accession>
<dbReference type="InterPro" id="IPR050103">
    <property type="entry name" value="Class-III_PLP-dep_AT"/>
</dbReference>
<keyword evidence="4 5" id="KW-0663">Pyridoxal phosphate</keyword>
<dbReference type="Proteomes" id="UP000501451">
    <property type="component" value="Chromosome"/>
</dbReference>
<dbReference type="GO" id="GO:0042802">
    <property type="term" value="F:identical protein binding"/>
    <property type="evidence" value="ECO:0007669"/>
    <property type="project" value="TreeGrafter"/>
</dbReference>
<dbReference type="CDD" id="cd00610">
    <property type="entry name" value="OAT_like"/>
    <property type="match status" value="1"/>
</dbReference>
<dbReference type="FunFam" id="3.40.640.10:FF:000004">
    <property type="entry name" value="Acetylornithine aminotransferase"/>
    <property type="match status" value="1"/>
</dbReference>